<feature type="chain" id="PRO_5031388027" evidence="1">
    <location>
        <begin position="21"/>
        <end position="161"/>
    </location>
</feature>
<dbReference type="EMBL" id="JACDQQ010000783">
    <property type="protein sequence ID" value="MBA0084945.1"/>
    <property type="molecule type" value="Genomic_DNA"/>
</dbReference>
<dbReference type="Proteomes" id="UP000567293">
    <property type="component" value="Unassembled WGS sequence"/>
</dbReference>
<gene>
    <name evidence="2" type="ORF">HRJ53_08115</name>
</gene>
<evidence type="ECO:0000313" key="3">
    <source>
        <dbReference type="Proteomes" id="UP000567293"/>
    </source>
</evidence>
<dbReference type="AlphaFoldDB" id="A0A7V8SW51"/>
<evidence type="ECO:0000256" key="1">
    <source>
        <dbReference type="SAM" id="SignalP"/>
    </source>
</evidence>
<sequence>MTCRHLFSILLPAAQTLVWAAPVYPQAFSGDTPVANKIATDSKRWSAARTPDGQPDLQGVWDAASMTPLERPLELGNKEFYTPQEMAAYEKKRAQDLNRDRRDGSADADLGRAYNEAWFDRGAHLASDRRTSRLIDPPNGRFPVMTPTAVTKYGDVHSWLA</sequence>
<keyword evidence="3" id="KW-1185">Reference proteome</keyword>
<keyword evidence="1" id="KW-0732">Signal</keyword>
<feature type="non-terminal residue" evidence="2">
    <location>
        <position position="161"/>
    </location>
</feature>
<proteinExistence type="predicted"/>
<evidence type="ECO:0000313" key="2">
    <source>
        <dbReference type="EMBL" id="MBA0084945.1"/>
    </source>
</evidence>
<feature type="signal peptide" evidence="1">
    <location>
        <begin position="1"/>
        <end position="20"/>
    </location>
</feature>
<comment type="caution">
    <text evidence="2">The sequence shown here is derived from an EMBL/GenBank/DDBJ whole genome shotgun (WGS) entry which is preliminary data.</text>
</comment>
<name>A0A7V8SW51_9BACT</name>
<accession>A0A7V8SW51</accession>
<protein>
    <submittedName>
        <fullName evidence="2">Uncharacterized protein</fullName>
    </submittedName>
</protein>
<reference evidence="2" key="1">
    <citation type="submission" date="2020-06" db="EMBL/GenBank/DDBJ databases">
        <title>Legume-microbial interactions unlock mineral nutrients during tropical forest succession.</title>
        <authorList>
            <person name="Epihov D.Z."/>
        </authorList>
    </citation>
    <scope>NUCLEOTIDE SEQUENCE [LARGE SCALE GENOMIC DNA]</scope>
    <source>
        <strain evidence="2">Pan2503</strain>
    </source>
</reference>
<organism evidence="2 3">
    <name type="scientific">Candidatus Acidiferrum panamense</name>
    <dbReference type="NCBI Taxonomy" id="2741543"/>
    <lineage>
        <taxon>Bacteria</taxon>
        <taxon>Pseudomonadati</taxon>
        <taxon>Acidobacteriota</taxon>
        <taxon>Terriglobia</taxon>
        <taxon>Candidatus Acidiferrales</taxon>
        <taxon>Candidatus Acidiferrum</taxon>
    </lineage>
</organism>